<evidence type="ECO:0000313" key="2">
    <source>
        <dbReference type="EMBL" id="BCT75592.1"/>
    </source>
</evidence>
<dbReference type="EMBL" id="AP024525">
    <property type="protein sequence ID" value="BCT75592.1"/>
    <property type="molecule type" value="Genomic_DNA"/>
</dbReference>
<organism evidence="2 3">
    <name type="scientific">Sinomonas cyclohexanicum</name>
    <name type="common">Corynebacterium cyclohexanicum</name>
    <dbReference type="NCBI Taxonomy" id="322009"/>
    <lineage>
        <taxon>Bacteria</taxon>
        <taxon>Bacillati</taxon>
        <taxon>Actinomycetota</taxon>
        <taxon>Actinomycetes</taxon>
        <taxon>Micrococcales</taxon>
        <taxon>Micrococcaceae</taxon>
        <taxon>Sinomonas</taxon>
    </lineage>
</organism>
<keyword evidence="1" id="KW-0812">Transmembrane</keyword>
<accession>A0ABN6FFA5</accession>
<evidence type="ECO:0000256" key="1">
    <source>
        <dbReference type="SAM" id="Phobius"/>
    </source>
</evidence>
<evidence type="ECO:0000313" key="3">
    <source>
        <dbReference type="Proteomes" id="UP001319861"/>
    </source>
</evidence>
<dbReference type="Proteomes" id="UP001319861">
    <property type="component" value="Chromosome"/>
</dbReference>
<sequence>MLGWGYWLGLAGVWVCGFGCGVLWFAVYAVRHGAKPTRNPWNPDRGDE</sequence>
<keyword evidence="3" id="KW-1185">Reference proteome</keyword>
<keyword evidence="1" id="KW-1133">Transmembrane helix</keyword>
<name>A0ABN6FFA5_SINCY</name>
<reference evidence="2 3" key="1">
    <citation type="journal article" date="2021" name="J. Biosci. Bioeng.">
        <title>Identification and characterization of a chc gene cluster responsible for the aromatization pathway of cyclohexanecarboxylate degradation in Sinomonas cyclohexanicum ATCC 51369.</title>
        <authorList>
            <person name="Yamamoto T."/>
            <person name="Hasegawa Y."/>
            <person name="Lau P.C.K."/>
            <person name="Iwaki H."/>
        </authorList>
    </citation>
    <scope>NUCLEOTIDE SEQUENCE [LARGE SCALE GENOMIC DNA]</scope>
    <source>
        <strain evidence="2 3">ATCC 51369</strain>
    </source>
</reference>
<keyword evidence="1" id="KW-0472">Membrane</keyword>
<feature type="transmembrane region" description="Helical" evidence="1">
    <location>
        <begin position="6"/>
        <end position="30"/>
    </location>
</feature>
<proteinExistence type="predicted"/>
<protein>
    <submittedName>
        <fullName evidence="2">Uncharacterized protein</fullName>
    </submittedName>
</protein>
<gene>
    <name evidence="2" type="ORF">SCMU_14340</name>
</gene>